<evidence type="ECO:0000313" key="1">
    <source>
        <dbReference type="EMBL" id="GLT22835.1"/>
    </source>
</evidence>
<comment type="caution">
    <text evidence="1">The sequence shown here is derived from an EMBL/GenBank/DDBJ whole genome shotgun (WGS) entry which is preliminary data.</text>
</comment>
<evidence type="ECO:0008006" key="3">
    <source>
        <dbReference type="Google" id="ProtNLM"/>
    </source>
</evidence>
<evidence type="ECO:0000313" key="2">
    <source>
        <dbReference type="Proteomes" id="UP001157167"/>
    </source>
</evidence>
<dbReference type="RefSeq" id="WP_284188116.1">
    <property type="nucleotide sequence ID" value="NZ_BSPX01000032.1"/>
</dbReference>
<sequence length="88" mass="9566">MNTSNALKSTARADSAAPIPSALRNFDDLPDSAFVRLPVVASLFACSPVTIWRRVKKGAFPVPRKLSEAVTAWNVGELRKALKGEAWQ</sequence>
<organism evidence="1 2">
    <name type="scientific">Zoogloea oryzae</name>
    <dbReference type="NCBI Taxonomy" id="310767"/>
    <lineage>
        <taxon>Bacteria</taxon>
        <taxon>Pseudomonadati</taxon>
        <taxon>Pseudomonadota</taxon>
        <taxon>Betaproteobacteria</taxon>
        <taxon>Rhodocyclales</taxon>
        <taxon>Zoogloeaceae</taxon>
        <taxon>Zoogloea</taxon>
    </lineage>
</organism>
<name>A0ABQ6FEB5_9RHOO</name>
<reference evidence="2" key="1">
    <citation type="journal article" date="2019" name="Int. J. Syst. Evol. Microbiol.">
        <title>The Global Catalogue of Microorganisms (GCM) 10K type strain sequencing project: providing services to taxonomists for standard genome sequencing and annotation.</title>
        <authorList>
            <consortium name="The Broad Institute Genomics Platform"/>
            <consortium name="The Broad Institute Genome Sequencing Center for Infectious Disease"/>
            <person name="Wu L."/>
            <person name="Ma J."/>
        </authorList>
    </citation>
    <scope>NUCLEOTIDE SEQUENCE [LARGE SCALE GENOMIC DNA]</scope>
    <source>
        <strain evidence="2">NBRC 102407</strain>
    </source>
</reference>
<dbReference type="Proteomes" id="UP001157167">
    <property type="component" value="Unassembled WGS sequence"/>
</dbReference>
<dbReference type="EMBL" id="BSPX01000032">
    <property type="protein sequence ID" value="GLT22835.1"/>
    <property type="molecule type" value="Genomic_DNA"/>
</dbReference>
<gene>
    <name evidence="1" type="ORF">GCM10007933_22960</name>
</gene>
<accession>A0ABQ6FEB5</accession>
<dbReference type="InterPro" id="IPR010260">
    <property type="entry name" value="AlpA"/>
</dbReference>
<protein>
    <recommendedName>
        <fullName evidence="3">AlpA family phage regulatory protein</fullName>
    </recommendedName>
</protein>
<dbReference type="Pfam" id="PF05930">
    <property type="entry name" value="Phage_AlpA"/>
    <property type="match status" value="1"/>
</dbReference>
<proteinExistence type="predicted"/>
<keyword evidence="2" id="KW-1185">Reference proteome</keyword>